<dbReference type="EMBL" id="MQUA01000013">
    <property type="protein sequence ID" value="PQB06151.1"/>
    <property type="molecule type" value="Genomic_DNA"/>
</dbReference>
<evidence type="ECO:0000256" key="1">
    <source>
        <dbReference type="SAM" id="SignalP"/>
    </source>
</evidence>
<feature type="signal peptide" evidence="1">
    <location>
        <begin position="1"/>
        <end position="20"/>
    </location>
</feature>
<dbReference type="RefSeq" id="WP_104808412.1">
    <property type="nucleotide sequence ID" value="NZ_MQUA01000013.1"/>
</dbReference>
<sequence length="97" mass="11061">MKKITTTLLLIFLFSISVNGQNNYDELWLEVEKFEVDGLPKSALKIVDEIYEKAANASNSPNIIKSLFYKSKFALTLEKDAQLKVIKPVVHLNNIDF</sequence>
<name>A0A2S7KU35_9FLAO</name>
<comment type="caution">
    <text evidence="2">The sequence shown here is derived from an EMBL/GenBank/DDBJ whole genome shotgun (WGS) entry which is preliminary data.</text>
</comment>
<evidence type="ECO:0000313" key="3">
    <source>
        <dbReference type="Proteomes" id="UP000239522"/>
    </source>
</evidence>
<keyword evidence="1" id="KW-0732">Signal</keyword>
<dbReference type="Proteomes" id="UP000239522">
    <property type="component" value="Unassembled WGS sequence"/>
</dbReference>
<dbReference type="AlphaFoldDB" id="A0A2S7KU35"/>
<protein>
    <submittedName>
        <fullName evidence="2">Uncharacterized protein</fullName>
    </submittedName>
</protein>
<accession>A0A2S7KU35</accession>
<organism evidence="2 3">
    <name type="scientific">Polaribacter filamentus</name>
    <dbReference type="NCBI Taxonomy" id="53483"/>
    <lineage>
        <taxon>Bacteria</taxon>
        <taxon>Pseudomonadati</taxon>
        <taxon>Bacteroidota</taxon>
        <taxon>Flavobacteriia</taxon>
        <taxon>Flavobacteriales</taxon>
        <taxon>Flavobacteriaceae</taxon>
    </lineage>
</organism>
<gene>
    <name evidence="2" type="ORF">BST83_02345</name>
</gene>
<evidence type="ECO:0000313" key="2">
    <source>
        <dbReference type="EMBL" id="PQB06151.1"/>
    </source>
</evidence>
<reference evidence="2 3" key="1">
    <citation type="submission" date="2016-11" db="EMBL/GenBank/DDBJ databases">
        <title>Trade-off between light-utilization and light-protection in marine flavobacteria.</title>
        <authorList>
            <person name="Kumagai Y."/>
        </authorList>
    </citation>
    <scope>NUCLEOTIDE SEQUENCE [LARGE SCALE GENOMIC DNA]</scope>
    <source>
        <strain evidence="2 3">ATCC 700397</strain>
    </source>
</reference>
<keyword evidence="3" id="KW-1185">Reference proteome</keyword>
<feature type="chain" id="PRO_5015717110" evidence="1">
    <location>
        <begin position="21"/>
        <end position="97"/>
    </location>
</feature>
<proteinExistence type="predicted"/>